<sequence length="214" mass="23079">MGALQNDLDAFRAEWARKAPAEAQALIAGQIAALEQDGAEDRILAAGAMLPDLVLPDASGRPRALRDFGAAVIVFYRGGWCPYCNLQLRAWQKRLPELASRGLALVAISPQLPDGSLSTAERNALTFPVLSDSEDRAGQAFGVSFALPEDLIALYRRFGHDLPAVNGPAGWRLPMPATFLVGGDGRIRFARAEADYRRRVDPDTVLALVEEAVA</sequence>
<accession>A0A6M1LS43</accession>
<dbReference type="PANTHER" id="PTHR42801:SF7">
    <property type="entry name" value="SLL1159 PROTEIN"/>
    <property type="match status" value="1"/>
</dbReference>
<dbReference type="RefSeq" id="WP_164697154.1">
    <property type="nucleotide sequence ID" value="NZ_JAAIKB010000013.1"/>
</dbReference>
<evidence type="ECO:0000256" key="7">
    <source>
        <dbReference type="ARBA" id="ARBA00023284"/>
    </source>
</evidence>
<evidence type="ECO:0000313" key="14">
    <source>
        <dbReference type="Proteomes" id="UP000475385"/>
    </source>
</evidence>
<dbReference type="Proteomes" id="UP000475385">
    <property type="component" value="Unassembled WGS sequence"/>
</dbReference>
<dbReference type="InterPro" id="IPR050924">
    <property type="entry name" value="Peroxiredoxin_BCP/PrxQ"/>
</dbReference>
<keyword evidence="5" id="KW-0560">Oxidoreductase</keyword>
<dbReference type="CDD" id="cd02970">
    <property type="entry name" value="PRX_like2"/>
    <property type="match status" value="1"/>
</dbReference>
<evidence type="ECO:0000256" key="5">
    <source>
        <dbReference type="ARBA" id="ARBA00023002"/>
    </source>
</evidence>
<evidence type="ECO:0000256" key="4">
    <source>
        <dbReference type="ARBA" id="ARBA00022862"/>
    </source>
</evidence>
<keyword evidence="4" id="KW-0049">Antioxidant</keyword>
<dbReference type="GO" id="GO:0045454">
    <property type="term" value="P:cell redox homeostasis"/>
    <property type="evidence" value="ECO:0007669"/>
    <property type="project" value="TreeGrafter"/>
</dbReference>
<protein>
    <recommendedName>
        <fullName evidence="2">thioredoxin-dependent peroxiredoxin</fullName>
        <ecNumber evidence="2">1.11.1.24</ecNumber>
    </recommendedName>
    <alternativeName>
        <fullName evidence="8">Thioredoxin peroxidase</fullName>
    </alternativeName>
    <alternativeName>
        <fullName evidence="10">Thioredoxin-dependent peroxiredoxin Bcp</fullName>
    </alternativeName>
</protein>
<dbReference type="GO" id="GO:0034599">
    <property type="term" value="P:cellular response to oxidative stress"/>
    <property type="evidence" value="ECO:0007669"/>
    <property type="project" value="TreeGrafter"/>
</dbReference>
<evidence type="ECO:0000256" key="6">
    <source>
        <dbReference type="ARBA" id="ARBA00023157"/>
    </source>
</evidence>
<dbReference type="InterPro" id="IPR000866">
    <property type="entry name" value="AhpC/TSA"/>
</dbReference>
<comment type="catalytic activity">
    <reaction evidence="11">
        <text>a hydroperoxide + [thioredoxin]-dithiol = an alcohol + [thioredoxin]-disulfide + H2O</text>
        <dbReference type="Rhea" id="RHEA:62620"/>
        <dbReference type="Rhea" id="RHEA-COMP:10698"/>
        <dbReference type="Rhea" id="RHEA-COMP:10700"/>
        <dbReference type="ChEBI" id="CHEBI:15377"/>
        <dbReference type="ChEBI" id="CHEBI:29950"/>
        <dbReference type="ChEBI" id="CHEBI:30879"/>
        <dbReference type="ChEBI" id="CHEBI:35924"/>
        <dbReference type="ChEBI" id="CHEBI:50058"/>
        <dbReference type="EC" id="1.11.1.24"/>
    </reaction>
</comment>
<gene>
    <name evidence="13" type="ORF">G3576_24745</name>
</gene>
<evidence type="ECO:0000256" key="11">
    <source>
        <dbReference type="ARBA" id="ARBA00049091"/>
    </source>
</evidence>
<dbReference type="Gene3D" id="3.40.30.10">
    <property type="entry name" value="Glutaredoxin"/>
    <property type="match status" value="1"/>
</dbReference>
<feature type="domain" description="Thioredoxin" evidence="12">
    <location>
        <begin position="44"/>
        <end position="214"/>
    </location>
</feature>
<evidence type="ECO:0000256" key="3">
    <source>
        <dbReference type="ARBA" id="ARBA00022559"/>
    </source>
</evidence>
<dbReference type="InterPro" id="IPR036249">
    <property type="entry name" value="Thioredoxin-like_sf"/>
</dbReference>
<comment type="function">
    <text evidence="1">Thiol-specific peroxidase that catalyzes the reduction of hydrogen peroxide and organic hydroperoxides to water and alcohols, respectively. Plays a role in cell protection against oxidative stress by detoxifying peroxides and as sensor of hydrogen peroxide-mediated signaling events.</text>
</comment>
<evidence type="ECO:0000256" key="2">
    <source>
        <dbReference type="ARBA" id="ARBA00013017"/>
    </source>
</evidence>
<comment type="similarity">
    <text evidence="9">Belongs to the peroxiredoxin family. BCP/PrxQ subfamily.</text>
</comment>
<reference evidence="13 14" key="1">
    <citation type="submission" date="2020-02" db="EMBL/GenBank/DDBJ databases">
        <authorList>
            <person name="Kim H.M."/>
            <person name="Jeon C.O."/>
        </authorList>
    </citation>
    <scope>NUCLEOTIDE SEQUENCE [LARGE SCALE GENOMIC DNA]</scope>
    <source>
        <strain evidence="13 14">PeD5</strain>
    </source>
</reference>
<evidence type="ECO:0000259" key="12">
    <source>
        <dbReference type="PROSITE" id="PS51352"/>
    </source>
</evidence>
<keyword evidence="6" id="KW-1015">Disulfide bond</keyword>
<dbReference type="AlphaFoldDB" id="A0A6M1LS43"/>
<evidence type="ECO:0000256" key="10">
    <source>
        <dbReference type="ARBA" id="ARBA00042639"/>
    </source>
</evidence>
<evidence type="ECO:0000256" key="8">
    <source>
        <dbReference type="ARBA" id="ARBA00032824"/>
    </source>
</evidence>
<dbReference type="EMBL" id="JAAIKB010000013">
    <property type="protein sequence ID" value="NGM23245.1"/>
    <property type="molecule type" value="Genomic_DNA"/>
</dbReference>
<dbReference type="Pfam" id="PF00578">
    <property type="entry name" value="AhpC-TSA"/>
    <property type="match status" value="1"/>
</dbReference>
<evidence type="ECO:0000313" key="13">
    <source>
        <dbReference type="EMBL" id="NGM23245.1"/>
    </source>
</evidence>
<evidence type="ECO:0000256" key="9">
    <source>
        <dbReference type="ARBA" id="ARBA00038489"/>
    </source>
</evidence>
<organism evidence="13 14">
    <name type="scientific">Falsiroseomonas algicola</name>
    <dbReference type="NCBI Taxonomy" id="2716930"/>
    <lineage>
        <taxon>Bacteria</taxon>
        <taxon>Pseudomonadati</taxon>
        <taxon>Pseudomonadota</taxon>
        <taxon>Alphaproteobacteria</taxon>
        <taxon>Acetobacterales</taxon>
        <taxon>Roseomonadaceae</taxon>
        <taxon>Falsiroseomonas</taxon>
    </lineage>
</organism>
<keyword evidence="7" id="KW-0676">Redox-active center</keyword>
<dbReference type="GO" id="GO:0005737">
    <property type="term" value="C:cytoplasm"/>
    <property type="evidence" value="ECO:0007669"/>
    <property type="project" value="TreeGrafter"/>
</dbReference>
<reference evidence="13 14" key="2">
    <citation type="submission" date="2020-03" db="EMBL/GenBank/DDBJ databases">
        <title>Roseomonas stagni sp. nov., isolated from pond water in Japan.</title>
        <authorList>
            <person name="Furuhata K."/>
            <person name="Miyamoto H."/>
            <person name="Goto K."/>
        </authorList>
    </citation>
    <scope>NUCLEOTIDE SEQUENCE [LARGE SCALE GENOMIC DNA]</scope>
    <source>
        <strain evidence="13 14">PeD5</strain>
    </source>
</reference>
<evidence type="ECO:0000256" key="1">
    <source>
        <dbReference type="ARBA" id="ARBA00003330"/>
    </source>
</evidence>
<name>A0A6M1LS43_9PROT</name>
<dbReference type="PROSITE" id="PS51352">
    <property type="entry name" value="THIOREDOXIN_2"/>
    <property type="match status" value="1"/>
</dbReference>
<dbReference type="SUPFAM" id="SSF52833">
    <property type="entry name" value="Thioredoxin-like"/>
    <property type="match status" value="1"/>
</dbReference>
<dbReference type="PANTHER" id="PTHR42801">
    <property type="entry name" value="THIOREDOXIN-DEPENDENT PEROXIDE REDUCTASE"/>
    <property type="match status" value="1"/>
</dbReference>
<proteinExistence type="inferred from homology"/>
<comment type="caution">
    <text evidence="13">The sequence shown here is derived from an EMBL/GenBank/DDBJ whole genome shotgun (WGS) entry which is preliminary data.</text>
</comment>
<keyword evidence="3" id="KW-0575">Peroxidase</keyword>
<dbReference type="EC" id="1.11.1.24" evidence="2"/>
<dbReference type="InterPro" id="IPR013766">
    <property type="entry name" value="Thioredoxin_domain"/>
</dbReference>
<dbReference type="GO" id="GO:0008379">
    <property type="term" value="F:thioredoxin peroxidase activity"/>
    <property type="evidence" value="ECO:0007669"/>
    <property type="project" value="TreeGrafter"/>
</dbReference>
<keyword evidence="14" id="KW-1185">Reference proteome</keyword>